<dbReference type="SUPFAM" id="SSF48264">
    <property type="entry name" value="Cytochrome P450"/>
    <property type="match status" value="1"/>
</dbReference>
<protein>
    <submittedName>
        <fullName evidence="6">Cytochrome P450</fullName>
    </submittedName>
</protein>
<evidence type="ECO:0000256" key="5">
    <source>
        <dbReference type="ARBA" id="ARBA00023004"/>
    </source>
</evidence>
<dbReference type="InterPro" id="IPR036396">
    <property type="entry name" value="Cyt_P450_sf"/>
</dbReference>
<gene>
    <name evidence="6" type="ORF">PG993_012373</name>
</gene>
<comment type="caution">
    <text evidence="6">The sequence shown here is derived from an EMBL/GenBank/DDBJ whole genome shotgun (WGS) entry which is preliminary data.</text>
</comment>
<proteinExistence type="inferred from homology"/>
<evidence type="ECO:0000313" key="6">
    <source>
        <dbReference type="EMBL" id="KAK8024307.1"/>
    </source>
</evidence>
<keyword evidence="5" id="KW-0408">Iron</keyword>
<keyword evidence="4" id="KW-0479">Metal-binding</keyword>
<evidence type="ECO:0000313" key="7">
    <source>
        <dbReference type="Proteomes" id="UP001444661"/>
    </source>
</evidence>
<organism evidence="6 7">
    <name type="scientific">Apiospora rasikravindrae</name>
    <dbReference type="NCBI Taxonomy" id="990691"/>
    <lineage>
        <taxon>Eukaryota</taxon>
        <taxon>Fungi</taxon>
        <taxon>Dikarya</taxon>
        <taxon>Ascomycota</taxon>
        <taxon>Pezizomycotina</taxon>
        <taxon>Sordariomycetes</taxon>
        <taxon>Xylariomycetidae</taxon>
        <taxon>Amphisphaeriales</taxon>
        <taxon>Apiosporaceae</taxon>
        <taxon>Apiospora</taxon>
    </lineage>
</organism>
<dbReference type="InterPro" id="IPR001128">
    <property type="entry name" value="Cyt_P450"/>
</dbReference>
<keyword evidence="3" id="KW-0349">Heme</keyword>
<sequence>MQEEYIRYTADLVDSRLARGSTQPDIWNLVLNTETSEALAPGKMHSCAELFIISGSETTATLLCDVIYYLLCYPSSLKKLVDEIRSRFVNFDSITFERLSRLRYLNACLEEALRLYSPVLTGVARVAPPGGLTILFKWVAPGTRVSVRQPDAFVPERWLGDHPAYRSNNRDCCQPYSVETRNFIDQNMAWHETRLILAKLLFTFDLELCEKSTDWISQKTYALWEKKPLMFRMRTVT</sequence>
<dbReference type="PANTHER" id="PTHR24305">
    <property type="entry name" value="CYTOCHROME P450"/>
    <property type="match status" value="1"/>
</dbReference>
<dbReference type="PANTHER" id="PTHR24305:SF210">
    <property type="entry name" value="CYTOCHROME P450 MONOOXYGENASE ASQL-RELATED"/>
    <property type="match status" value="1"/>
</dbReference>
<comment type="similarity">
    <text evidence="2">Belongs to the cytochrome P450 family.</text>
</comment>
<evidence type="ECO:0000256" key="1">
    <source>
        <dbReference type="ARBA" id="ARBA00001971"/>
    </source>
</evidence>
<dbReference type="Gene3D" id="1.10.630.10">
    <property type="entry name" value="Cytochrome P450"/>
    <property type="match status" value="1"/>
</dbReference>
<evidence type="ECO:0000256" key="4">
    <source>
        <dbReference type="ARBA" id="ARBA00022723"/>
    </source>
</evidence>
<dbReference type="InterPro" id="IPR050121">
    <property type="entry name" value="Cytochrome_P450_monoxygenase"/>
</dbReference>
<dbReference type="EMBL" id="JAQQWK010000011">
    <property type="protein sequence ID" value="KAK8024307.1"/>
    <property type="molecule type" value="Genomic_DNA"/>
</dbReference>
<evidence type="ECO:0000256" key="3">
    <source>
        <dbReference type="ARBA" id="ARBA00022617"/>
    </source>
</evidence>
<comment type="cofactor">
    <cofactor evidence="1">
        <name>heme</name>
        <dbReference type="ChEBI" id="CHEBI:30413"/>
    </cofactor>
</comment>
<evidence type="ECO:0000256" key="2">
    <source>
        <dbReference type="ARBA" id="ARBA00010617"/>
    </source>
</evidence>
<name>A0ABR1S3L6_9PEZI</name>
<keyword evidence="7" id="KW-1185">Reference proteome</keyword>
<dbReference type="Proteomes" id="UP001444661">
    <property type="component" value="Unassembled WGS sequence"/>
</dbReference>
<accession>A0ABR1S3L6</accession>
<dbReference type="Pfam" id="PF00067">
    <property type="entry name" value="p450"/>
    <property type="match status" value="1"/>
</dbReference>
<reference evidence="6 7" key="1">
    <citation type="submission" date="2023-01" db="EMBL/GenBank/DDBJ databases">
        <title>Analysis of 21 Apiospora genomes using comparative genomics revels a genus with tremendous synthesis potential of carbohydrate active enzymes and secondary metabolites.</title>
        <authorList>
            <person name="Sorensen T."/>
        </authorList>
    </citation>
    <scope>NUCLEOTIDE SEQUENCE [LARGE SCALE GENOMIC DNA]</scope>
    <source>
        <strain evidence="6 7">CBS 33761</strain>
    </source>
</reference>